<comment type="caution">
    <text evidence="1">The sequence shown here is derived from an EMBL/GenBank/DDBJ whole genome shotgun (WGS) entry which is preliminary data.</text>
</comment>
<dbReference type="EMBL" id="JAACJL010000002">
    <property type="protein sequence ID" value="KAF4622627.1"/>
    <property type="molecule type" value="Genomic_DNA"/>
</dbReference>
<dbReference type="Proteomes" id="UP000521872">
    <property type="component" value="Unassembled WGS sequence"/>
</dbReference>
<evidence type="ECO:0000313" key="1">
    <source>
        <dbReference type="EMBL" id="KAF4622627.1"/>
    </source>
</evidence>
<organism evidence="1 2">
    <name type="scientific">Agrocybe pediades</name>
    <dbReference type="NCBI Taxonomy" id="84607"/>
    <lineage>
        <taxon>Eukaryota</taxon>
        <taxon>Fungi</taxon>
        <taxon>Dikarya</taxon>
        <taxon>Basidiomycota</taxon>
        <taxon>Agaricomycotina</taxon>
        <taxon>Agaricomycetes</taxon>
        <taxon>Agaricomycetidae</taxon>
        <taxon>Agaricales</taxon>
        <taxon>Agaricineae</taxon>
        <taxon>Strophariaceae</taxon>
        <taxon>Agrocybe</taxon>
    </lineage>
</organism>
<proteinExistence type="predicted"/>
<accession>A0A8H4R6I6</accession>
<name>A0A8H4R6I6_9AGAR</name>
<sequence length="134" mass="15270">MHCTNVHDEILSQRNSTVSGSAEHINQLQPSDFSLYLAVPVSPQVPANFFLCYVGHVSPYLLHRGCCRTLFHSRPKRIEESDVLGARFHYLVKERLLALEIDDHTQYRIPTSYDGEIIMDTVLRNSSVCIDEPV</sequence>
<evidence type="ECO:0000313" key="2">
    <source>
        <dbReference type="Proteomes" id="UP000521872"/>
    </source>
</evidence>
<protein>
    <submittedName>
        <fullName evidence="1">Uncharacterized protein</fullName>
    </submittedName>
</protein>
<dbReference type="AlphaFoldDB" id="A0A8H4R6I6"/>
<reference evidence="1 2" key="1">
    <citation type="submission" date="2019-12" db="EMBL/GenBank/DDBJ databases">
        <authorList>
            <person name="Floudas D."/>
            <person name="Bentzer J."/>
            <person name="Ahren D."/>
            <person name="Johansson T."/>
            <person name="Persson P."/>
            <person name="Tunlid A."/>
        </authorList>
    </citation>
    <scope>NUCLEOTIDE SEQUENCE [LARGE SCALE GENOMIC DNA]</scope>
    <source>
        <strain evidence="1 2">CBS 102.39</strain>
    </source>
</reference>
<gene>
    <name evidence="1" type="ORF">D9613_009022</name>
</gene>
<keyword evidence="2" id="KW-1185">Reference proteome</keyword>